<evidence type="ECO:0000313" key="3">
    <source>
        <dbReference type="Proteomes" id="UP000253606"/>
    </source>
</evidence>
<dbReference type="Proteomes" id="UP000253606">
    <property type="component" value="Plasmid pACPOL4"/>
</dbReference>
<proteinExistence type="predicted"/>
<feature type="compositionally biased region" description="Basic residues" evidence="1">
    <location>
        <begin position="124"/>
        <end position="136"/>
    </location>
</feature>
<reference evidence="2 3" key="1">
    <citation type="journal article" date="2018" name="Front. Microbiol.">
        <title>Hydrolytic Capabilities as a Key to Environmental Success: Chitinolytic and Cellulolytic Acidobacteria From Acidic Sub-arctic Soils and Boreal Peatlands.</title>
        <authorList>
            <person name="Belova S.E."/>
            <person name="Ravin N.V."/>
            <person name="Pankratov T.A."/>
            <person name="Rakitin A.L."/>
            <person name="Ivanova A.A."/>
            <person name="Beletsky A.V."/>
            <person name="Mardanov A.V."/>
            <person name="Sinninghe Damste J.S."/>
            <person name="Dedysh S.N."/>
        </authorList>
    </citation>
    <scope>NUCLEOTIDE SEQUENCE [LARGE SCALE GENOMIC DNA]</scope>
    <source>
        <strain evidence="2 3">SBC82</strain>
        <plasmid evidence="3">pacpol4</plasmid>
    </source>
</reference>
<dbReference type="OrthoDB" id="112514at2"/>
<geneLocation type="plasmid" evidence="3">
    <name>pacpol4</name>
</geneLocation>
<name>A0A2Z5GAF4_9BACT</name>
<feature type="region of interest" description="Disordered" evidence="1">
    <location>
        <begin position="116"/>
        <end position="136"/>
    </location>
</feature>
<keyword evidence="3" id="KW-1185">Reference proteome</keyword>
<sequence length="136" mass="15473">MLEIRENNQSYLVLNQWMRDTLSVVLKATPADGYVVFTFPAPISQTSGNLRPSNAVWTAAKSAGSVSVLTREEIEDWERVDYFAQLAQRDTEVSQTALKSVEAVCDHLGNRFHRKQYRSDHVGRSRRAHSRIGRSH</sequence>
<dbReference type="AlphaFoldDB" id="A0A2Z5GAF4"/>
<evidence type="ECO:0000313" key="2">
    <source>
        <dbReference type="EMBL" id="AXC16232.1"/>
    </source>
</evidence>
<keyword evidence="2" id="KW-0614">Plasmid</keyword>
<accession>A0A2Z5GAF4</accession>
<dbReference type="KEGG" id="abas:ACPOL_7032"/>
<dbReference type="RefSeq" id="WP_114211398.1">
    <property type="nucleotide sequence ID" value="NZ_CP030843.1"/>
</dbReference>
<protein>
    <submittedName>
        <fullName evidence="2">Uncharacterized protein</fullName>
    </submittedName>
</protein>
<dbReference type="EMBL" id="CP030843">
    <property type="protein sequence ID" value="AXC16232.1"/>
    <property type="molecule type" value="Genomic_DNA"/>
</dbReference>
<gene>
    <name evidence="2" type="ORF">ACPOL_7032</name>
</gene>
<evidence type="ECO:0000256" key="1">
    <source>
        <dbReference type="SAM" id="MobiDB-lite"/>
    </source>
</evidence>
<organism evidence="2 3">
    <name type="scientific">Acidisarcina polymorpha</name>
    <dbReference type="NCBI Taxonomy" id="2211140"/>
    <lineage>
        <taxon>Bacteria</taxon>
        <taxon>Pseudomonadati</taxon>
        <taxon>Acidobacteriota</taxon>
        <taxon>Terriglobia</taxon>
        <taxon>Terriglobales</taxon>
        <taxon>Acidobacteriaceae</taxon>
        <taxon>Acidisarcina</taxon>
    </lineage>
</organism>